<dbReference type="PROSITE" id="PS50006">
    <property type="entry name" value="FHA_DOMAIN"/>
    <property type="match status" value="1"/>
</dbReference>
<name>A0A5M8PRM6_9LECA</name>
<dbReference type="Pfam" id="PF00498">
    <property type="entry name" value="FHA"/>
    <property type="match status" value="1"/>
</dbReference>
<dbReference type="SUPFAM" id="SSF49879">
    <property type="entry name" value="SMAD/FHA domain"/>
    <property type="match status" value="1"/>
</dbReference>
<sequence length="265" mass="29802">MQNSPVTRSIADVSYNGILAGYLRACKANEEPSADLAVYRDEEVFIGRDASKCQLVVQDPTVSNKHCRVYSIVVDDNIEPLVYIEDLSSNGTLWNGSFLGRGNEGALLCNGDKIRISPRISYTFESVRTSEPDPLDDIQESEIRLMRHFYKVTKRKLGAGAYGDVYLAVGLDQQQQLAVGAAQQQQLTFGLAKQQQLACKIVNLRKLRLKEENAERERTKRAGRLHDIVPRKSIVDQKLDRAFREVEILKDLDHVSINDHDPPSC</sequence>
<proteinExistence type="predicted"/>
<dbReference type="InterPro" id="IPR000253">
    <property type="entry name" value="FHA_dom"/>
</dbReference>
<dbReference type="Gene3D" id="2.60.200.20">
    <property type="match status" value="1"/>
</dbReference>
<dbReference type="GO" id="GO:0016301">
    <property type="term" value="F:kinase activity"/>
    <property type="evidence" value="ECO:0007669"/>
    <property type="project" value="UniProtKB-KW"/>
</dbReference>
<dbReference type="Proteomes" id="UP000324767">
    <property type="component" value="Unassembled WGS sequence"/>
</dbReference>
<gene>
    <name evidence="2" type="ORF">FRX48_04335</name>
</gene>
<feature type="domain" description="FHA" evidence="1">
    <location>
        <begin position="44"/>
        <end position="99"/>
    </location>
</feature>
<dbReference type="SMART" id="SM00240">
    <property type="entry name" value="FHA"/>
    <property type="match status" value="1"/>
</dbReference>
<evidence type="ECO:0000313" key="3">
    <source>
        <dbReference type="Proteomes" id="UP000324767"/>
    </source>
</evidence>
<dbReference type="EMBL" id="VXIT01000006">
    <property type="protein sequence ID" value="KAA6412183.1"/>
    <property type="molecule type" value="Genomic_DNA"/>
</dbReference>
<dbReference type="CDD" id="cd22670">
    <property type="entry name" value="FHA_MEK1-like"/>
    <property type="match status" value="1"/>
</dbReference>
<dbReference type="AlphaFoldDB" id="A0A5M8PRM6"/>
<keyword evidence="2" id="KW-0418">Kinase</keyword>
<reference evidence="2 3" key="1">
    <citation type="submission" date="2019-09" db="EMBL/GenBank/DDBJ databases">
        <title>The hologenome of the rock-dwelling lichen Lasallia pustulata.</title>
        <authorList>
            <person name="Greshake Tzovaras B."/>
            <person name="Segers F."/>
            <person name="Bicker A."/>
            <person name="Dal Grande F."/>
            <person name="Otte J."/>
            <person name="Hankeln T."/>
            <person name="Schmitt I."/>
            <person name="Ebersberger I."/>
        </authorList>
    </citation>
    <scope>NUCLEOTIDE SEQUENCE [LARGE SCALE GENOMIC DNA]</scope>
    <source>
        <strain evidence="2">A1-1</strain>
    </source>
</reference>
<evidence type="ECO:0000313" key="2">
    <source>
        <dbReference type="EMBL" id="KAA6412183.1"/>
    </source>
</evidence>
<dbReference type="InterPro" id="IPR008984">
    <property type="entry name" value="SMAD_FHA_dom_sf"/>
</dbReference>
<protein>
    <submittedName>
        <fullName evidence="2">CAMK kinase</fullName>
    </submittedName>
</protein>
<dbReference type="Gene3D" id="3.30.200.20">
    <property type="entry name" value="Phosphorylase Kinase, domain 1"/>
    <property type="match status" value="1"/>
</dbReference>
<accession>A0A5M8PRM6</accession>
<dbReference type="OrthoDB" id="74764at2759"/>
<evidence type="ECO:0000259" key="1">
    <source>
        <dbReference type="PROSITE" id="PS50006"/>
    </source>
</evidence>
<keyword evidence="2" id="KW-0808">Transferase</keyword>
<organism evidence="2 3">
    <name type="scientific">Lasallia pustulata</name>
    <dbReference type="NCBI Taxonomy" id="136370"/>
    <lineage>
        <taxon>Eukaryota</taxon>
        <taxon>Fungi</taxon>
        <taxon>Dikarya</taxon>
        <taxon>Ascomycota</taxon>
        <taxon>Pezizomycotina</taxon>
        <taxon>Lecanoromycetes</taxon>
        <taxon>OSLEUM clade</taxon>
        <taxon>Umbilicariomycetidae</taxon>
        <taxon>Umbilicariales</taxon>
        <taxon>Umbilicariaceae</taxon>
        <taxon>Lasallia</taxon>
    </lineage>
</organism>
<comment type="caution">
    <text evidence="2">The sequence shown here is derived from an EMBL/GenBank/DDBJ whole genome shotgun (WGS) entry which is preliminary data.</text>
</comment>